<dbReference type="HOGENOM" id="CLU_353435_0_0_1"/>
<dbReference type="eggNOG" id="KOG1187">
    <property type="taxonomic scope" value="Eukaryota"/>
</dbReference>
<organism evidence="7 8">
    <name type="scientific">Uncinocarpus reesii (strain UAMH 1704)</name>
    <dbReference type="NCBI Taxonomy" id="336963"/>
    <lineage>
        <taxon>Eukaryota</taxon>
        <taxon>Fungi</taxon>
        <taxon>Dikarya</taxon>
        <taxon>Ascomycota</taxon>
        <taxon>Pezizomycotina</taxon>
        <taxon>Eurotiomycetes</taxon>
        <taxon>Eurotiomycetidae</taxon>
        <taxon>Onygenales</taxon>
        <taxon>Onygenaceae</taxon>
        <taxon>Uncinocarpus</taxon>
    </lineage>
</organism>
<dbReference type="InParanoid" id="C4JZN9"/>
<keyword evidence="1" id="KW-0808">Transferase</keyword>
<feature type="domain" description="Protein kinase" evidence="6">
    <location>
        <begin position="100"/>
        <end position="417"/>
    </location>
</feature>
<name>C4JZN9_UNCRE</name>
<dbReference type="AlphaFoldDB" id="C4JZN9"/>
<dbReference type="STRING" id="336963.C4JZN9"/>
<dbReference type="PROSITE" id="PS50011">
    <property type="entry name" value="PROTEIN_KINASE_DOM"/>
    <property type="match status" value="1"/>
</dbReference>
<dbReference type="SUPFAM" id="SSF56112">
    <property type="entry name" value="Protein kinase-like (PK-like)"/>
    <property type="match status" value="1"/>
</dbReference>
<evidence type="ECO:0000256" key="3">
    <source>
        <dbReference type="ARBA" id="ARBA00022777"/>
    </source>
</evidence>
<evidence type="ECO:0000313" key="8">
    <source>
        <dbReference type="Proteomes" id="UP000002058"/>
    </source>
</evidence>
<dbReference type="RefSeq" id="XP_002582867.1">
    <property type="nucleotide sequence ID" value="XM_002582821.1"/>
</dbReference>
<dbReference type="InterPro" id="IPR000719">
    <property type="entry name" value="Prot_kinase_dom"/>
</dbReference>
<accession>C4JZN9</accession>
<dbReference type="InterPro" id="IPR011009">
    <property type="entry name" value="Kinase-like_dom_sf"/>
</dbReference>
<dbReference type="Proteomes" id="UP000002058">
    <property type="component" value="Unassembled WGS sequence"/>
</dbReference>
<dbReference type="VEuPathDB" id="FungiDB:UREG_07640"/>
<evidence type="ECO:0000259" key="6">
    <source>
        <dbReference type="PROSITE" id="PS50011"/>
    </source>
</evidence>
<dbReference type="SMART" id="SM00220">
    <property type="entry name" value="S_TKc"/>
    <property type="match status" value="1"/>
</dbReference>
<keyword evidence="8" id="KW-1185">Reference proteome</keyword>
<evidence type="ECO:0000256" key="1">
    <source>
        <dbReference type="ARBA" id="ARBA00022679"/>
    </source>
</evidence>
<evidence type="ECO:0000256" key="2">
    <source>
        <dbReference type="ARBA" id="ARBA00022741"/>
    </source>
</evidence>
<keyword evidence="2" id="KW-0547">Nucleotide-binding</keyword>
<gene>
    <name evidence="7" type="ORF">UREG_07640</name>
</gene>
<dbReference type="KEGG" id="ure:UREG_07640"/>
<dbReference type="OrthoDB" id="626167at2759"/>
<evidence type="ECO:0000313" key="7">
    <source>
        <dbReference type="EMBL" id="EEP82775.1"/>
    </source>
</evidence>
<dbReference type="Gene3D" id="1.10.510.10">
    <property type="entry name" value="Transferase(Phosphotransferase) domain 1"/>
    <property type="match status" value="1"/>
</dbReference>
<proteinExistence type="predicted"/>
<dbReference type="EMBL" id="CH476619">
    <property type="protein sequence ID" value="EEP82775.1"/>
    <property type="molecule type" value="Genomic_DNA"/>
</dbReference>
<dbReference type="Pfam" id="PF00069">
    <property type="entry name" value="Pkinase"/>
    <property type="match status" value="1"/>
</dbReference>
<feature type="region of interest" description="Disordered" evidence="5">
    <location>
        <begin position="19"/>
        <end position="48"/>
    </location>
</feature>
<dbReference type="InterPro" id="IPR008271">
    <property type="entry name" value="Ser/Thr_kinase_AS"/>
</dbReference>
<keyword evidence="4" id="KW-0067">ATP-binding</keyword>
<dbReference type="PANTHER" id="PTHR43289:SF33">
    <property type="entry name" value="SERINE_THREONINE KINASE 31"/>
    <property type="match status" value="1"/>
</dbReference>
<feature type="compositionally biased region" description="Polar residues" evidence="5">
    <location>
        <begin position="728"/>
        <end position="750"/>
    </location>
</feature>
<protein>
    <recommendedName>
        <fullName evidence="6">Protein kinase domain-containing protein</fullName>
    </recommendedName>
</protein>
<dbReference type="PROSITE" id="PS00108">
    <property type="entry name" value="PROTEIN_KINASE_ST"/>
    <property type="match status" value="1"/>
</dbReference>
<dbReference type="PANTHER" id="PTHR43289">
    <property type="entry name" value="MITOGEN-ACTIVATED PROTEIN KINASE KINASE KINASE 20-RELATED"/>
    <property type="match status" value="1"/>
</dbReference>
<keyword evidence="3" id="KW-0418">Kinase</keyword>
<dbReference type="GeneID" id="8440587"/>
<reference evidence="8" key="1">
    <citation type="journal article" date="2009" name="Genome Res.">
        <title>Comparative genomic analyses of the human fungal pathogens Coccidioides and their relatives.</title>
        <authorList>
            <person name="Sharpton T.J."/>
            <person name="Stajich J.E."/>
            <person name="Rounsley S.D."/>
            <person name="Gardner M.J."/>
            <person name="Wortman J.R."/>
            <person name="Jordar V.S."/>
            <person name="Maiti R."/>
            <person name="Kodira C.D."/>
            <person name="Neafsey D.E."/>
            <person name="Zeng Q."/>
            <person name="Hung C.-Y."/>
            <person name="McMahan C."/>
            <person name="Muszewska A."/>
            <person name="Grynberg M."/>
            <person name="Mandel M.A."/>
            <person name="Kellner E.M."/>
            <person name="Barker B.M."/>
            <person name="Galgiani J.N."/>
            <person name="Orbach M.J."/>
            <person name="Kirkland T.N."/>
            <person name="Cole G.T."/>
            <person name="Henn M.R."/>
            <person name="Birren B.W."/>
            <person name="Taylor J.W."/>
        </authorList>
    </citation>
    <scope>NUCLEOTIDE SEQUENCE [LARGE SCALE GENOMIC DNA]</scope>
    <source>
        <strain evidence="8">UAMH 1704</strain>
    </source>
</reference>
<dbReference type="GO" id="GO:0004674">
    <property type="term" value="F:protein serine/threonine kinase activity"/>
    <property type="evidence" value="ECO:0007669"/>
    <property type="project" value="TreeGrafter"/>
</dbReference>
<sequence>MNLGGGIPVDRHQALVVKPPSDAKPAHPPALTVSTNPTPPLTPVADDRSPISFSGVQASGSDRRPVLLGPSAASRGISQPTILKNPLEFGWDLEVQRNLRGDPVEFGRGAWSIVYSAVCQEPEPVSPASNVSTNLNSQPDRVFAVKTPLRKDAYRILKAEALLLTRLSTIPGHESHLVPFLGYVSPSHSLVMEALPLTLASYITSRAAIARDNFSTKTMFDPIVGMSKWLSLSCHLVKGLAWLHDAAEIVHGDVKPQNILLREQDSKREDTFPFDLLYVDFTSSDDLSSSAACPKDHGLALSALTPPFAAPELLTISALKSSTLAPSKASDVFSLAVTLLTAVTGDLQLYPGAGSMQCLAMSRDGHRVLDFVRSGVNCSRVPRKGTVERILSPAIVKDPNNCSDDSTLTMDTGYVFILIPSLMMTKKHAFRDSSRLCWFEEAMCLAGYGFPRSRVRPAPTLSSSTRLLVLLAIDMRSHGPRMIISFLDSRPKSSNFMESIGRFVRKASSLLIQFGGKRRKLQLSPDMVQKRCIAGSETCPFAESKEMPLRQAPPEWLSNSSAFASQLDPEGVSALYPPLEPAVVDGSTNVDVPVTPLFPRLFIYRPGGDRVPLIAVDELPHSIVIAGLWDWANNDRLLDNMAPALPYEIPWYGSYDIQIMGQWGAASAANRHGRFPAGTTFDANIGQGPGAVPYPSSDSATRFNDSLDAHRTGPSPQPMWDFPRPSSIAGSQYSSSCRSGTPWSANSTTLRWPRFTEKRGQSVPAPPRAPGQPDGPAPGVDSFGLPMYRRHSEPL</sequence>
<evidence type="ECO:0000256" key="4">
    <source>
        <dbReference type="ARBA" id="ARBA00022840"/>
    </source>
</evidence>
<evidence type="ECO:0000256" key="5">
    <source>
        <dbReference type="SAM" id="MobiDB-lite"/>
    </source>
</evidence>
<dbReference type="GO" id="GO:0005524">
    <property type="term" value="F:ATP binding"/>
    <property type="evidence" value="ECO:0007669"/>
    <property type="project" value="UniProtKB-KW"/>
</dbReference>
<feature type="region of interest" description="Disordered" evidence="5">
    <location>
        <begin position="680"/>
        <end position="795"/>
    </location>
</feature>
<feature type="compositionally biased region" description="Pro residues" evidence="5">
    <location>
        <begin position="764"/>
        <end position="776"/>
    </location>
</feature>